<dbReference type="STRING" id="338963.Pcar_0174"/>
<organism evidence="1 2">
    <name type="scientific">Syntrophotalea carbinolica (strain DSM 2380 / NBRC 103641 / GraBd1)</name>
    <name type="common">Pelobacter carbinolicus</name>
    <dbReference type="NCBI Taxonomy" id="338963"/>
    <lineage>
        <taxon>Bacteria</taxon>
        <taxon>Pseudomonadati</taxon>
        <taxon>Thermodesulfobacteriota</taxon>
        <taxon>Desulfuromonadia</taxon>
        <taxon>Desulfuromonadales</taxon>
        <taxon>Syntrophotaleaceae</taxon>
        <taxon>Syntrophotalea</taxon>
    </lineage>
</organism>
<keyword evidence="2" id="KW-1185">Reference proteome</keyword>
<reference evidence="2" key="1">
    <citation type="submission" date="2005-10" db="EMBL/GenBank/DDBJ databases">
        <title>Complete sequence of Pelobacter carbinolicus DSM 2380.</title>
        <authorList>
            <person name="Copeland A."/>
            <person name="Lucas S."/>
            <person name="Lapidus A."/>
            <person name="Barry K."/>
            <person name="Detter J.C."/>
            <person name="Glavina T."/>
            <person name="Hammon N."/>
            <person name="Israni S."/>
            <person name="Pitluck S."/>
            <person name="Chertkov O."/>
            <person name="Schmutz J."/>
            <person name="Larimer F."/>
            <person name="Land M."/>
            <person name="Kyrpides N."/>
            <person name="Ivanova N."/>
            <person name="Richardson P."/>
        </authorList>
    </citation>
    <scope>NUCLEOTIDE SEQUENCE [LARGE SCALE GENOMIC DNA]</scope>
    <source>
        <strain evidence="2">DSM 2380 / NBRC 103641 / GraBd1</strain>
    </source>
</reference>
<reference evidence="1 2" key="2">
    <citation type="journal article" date="2012" name="BMC Genomics">
        <title>The genome of Pelobacter carbinolicus reveals surprising metabolic capabilities and physiological features.</title>
        <authorList>
            <person name="Aklujkar M."/>
            <person name="Haveman S.A."/>
            <person name="Didonato R.Jr."/>
            <person name="Chertkov O."/>
            <person name="Han C.S."/>
            <person name="Land M.L."/>
            <person name="Brown P."/>
            <person name="Lovley D.R."/>
        </authorList>
    </citation>
    <scope>NUCLEOTIDE SEQUENCE [LARGE SCALE GENOMIC DNA]</scope>
    <source>
        <strain evidence="2">DSM 2380 / NBRC 103641 / GraBd1</strain>
    </source>
</reference>
<name>Q3A857_SYNC1</name>
<dbReference type="eggNOG" id="ENOG502ZX6K">
    <property type="taxonomic scope" value="Bacteria"/>
</dbReference>
<proteinExistence type="predicted"/>
<dbReference type="KEGG" id="pca:Pcar_0174"/>
<gene>
    <name evidence="1" type="ordered locus">Pcar_0174</name>
</gene>
<sequence length="139" mass="15338">MSVYGVFMIRSLYCFFLGMLVLSGCAPSHILHYREDVSRDFTTISFSANRAPYYHRSQVGGEHMSFVQVLGFEGAVFRIELILEVGNVDCSIYGEGVVVESDPAGDNTQIVTVVDGEVLFSVGLSAYPYGEYTLKISNL</sequence>
<dbReference type="EMBL" id="CP000142">
    <property type="protein sequence ID" value="ABA87435.1"/>
    <property type="molecule type" value="Genomic_DNA"/>
</dbReference>
<evidence type="ECO:0008006" key="3">
    <source>
        <dbReference type="Google" id="ProtNLM"/>
    </source>
</evidence>
<accession>Q3A857</accession>
<dbReference type="Proteomes" id="UP000002534">
    <property type="component" value="Chromosome"/>
</dbReference>
<protein>
    <recommendedName>
        <fullName evidence="3">Lipoprotein</fullName>
    </recommendedName>
</protein>
<dbReference type="AlphaFoldDB" id="Q3A857"/>
<evidence type="ECO:0000313" key="1">
    <source>
        <dbReference type="EMBL" id="ABA87435.1"/>
    </source>
</evidence>
<dbReference type="HOGENOM" id="CLU_1843221_0_0_7"/>
<evidence type="ECO:0000313" key="2">
    <source>
        <dbReference type="Proteomes" id="UP000002534"/>
    </source>
</evidence>